<dbReference type="VEuPathDB" id="FungiDB:PC110_g15297"/>
<dbReference type="EMBL" id="RCML01000311">
    <property type="protein sequence ID" value="KAG2981325.1"/>
    <property type="molecule type" value="Genomic_DNA"/>
</dbReference>
<comment type="caution">
    <text evidence="6">The sequence shown here is derived from an EMBL/GenBank/DDBJ whole genome shotgun (WGS) entry which is preliminary data.</text>
</comment>
<dbReference type="EMBL" id="MJFZ01000498">
    <property type="protein sequence ID" value="RAW28310.1"/>
    <property type="molecule type" value="Genomic_DNA"/>
</dbReference>
<evidence type="ECO:0000313" key="3">
    <source>
        <dbReference type="EMBL" id="KAG2942486.1"/>
    </source>
</evidence>
<evidence type="ECO:0000313" key="5">
    <source>
        <dbReference type="EMBL" id="KAG3220151.1"/>
    </source>
</evidence>
<gene>
    <name evidence="6" type="ORF">PC110_g15297</name>
    <name evidence="1" type="ORF">PC113_g11362</name>
    <name evidence="2" type="ORF">PC115_g10134</name>
    <name evidence="3" type="ORF">PC117_g9762</name>
    <name evidence="4" type="ORF">PC118_g10683</name>
    <name evidence="5" type="ORF">PC129_g9087</name>
</gene>
<dbReference type="Proteomes" id="UP000735874">
    <property type="component" value="Unassembled WGS sequence"/>
</dbReference>
<dbReference type="EMBL" id="RCMI01000293">
    <property type="protein sequence ID" value="KAG2919427.1"/>
    <property type="molecule type" value="Genomic_DNA"/>
</dbReference>
<protein>
    <submittedName>
        <fullName evidence="6">Uncharacterized protein</fullName>
    </submittedName>
</protein>
<evidence type="ECO:0000313" key="7">
    <source>
        <dbReference type="Proteomes" id="UP000251314"/>
    </source>
</evidence>
<dbReference type="EMBL" id="RCMV01000278">
    <property type="protein sequence ID" value="KAG3220151.1"/>
    <property type="molecule type" value="Genomic_DNA"/>
</dbReference>
<evidence type="ECO:0000313" key="4">
    <source>
        <dbReference type="EMBL" id="KAG2981325.1"/>
    </source>
</evidence>
<dbReference type="Proteomes" id="UP000774804">
    <property type="component" value="Unassembled WGS sequence"/>
</dbReference>
<dbReference type="AlphaFoldDB" id="A0A329RVI9"/>
<dbReference type="EMBL" id="RCMG01000322">
    <property type="protein sequence ID" value="KAG2856673.1"/>
    <property type="molecule type" value="Genomic_DNA"/>
</dbReference>
<reference evidence="6 7" key="1">
    <citation type="submission" date="2018-01" db="EMBL/GenBank/DDBJ databases">
        <title>Draft genome of the strawberry crown rot pathogen Phytophthora cactorum.</title>
        <authorList>
            <person name="Armitage A.D."/>
            <person name="Lysoe E."/>
            <person name="Nellist C.F."/>
            <person name="Harrison R.J."/>
            <person name="Brurberg M.B."/>
        </authorList>
    </citation>
    <scope>NUCLEOTIDE SEQUENCE [LARGE SCALE GENOMIC DNA]</scope>
    <source>
        <strain evidence="6 7">10300</strain>
    </source>
</reference>
<evidence type="ECO:0000313" key="1">
    <source>
        <dbReference type="EMBL" id="KAG2856673.1"/>
    </source>
</evidence>
<keyword evidence="7" id="KW-1185">Reference proteome</keyword>
<dbReference type="EMBL" id="RCMK01000228">
    <property type="protein sequence ID" value="KAG2942486.1"/>
    <property type="molecule type" value="Genomic_DNA"/>
</dbReference>
<name>A0A329RVI9_9STRA</name>
<proteinExistence type="predicted"/>
<dbReference type="Proteomes" id="UP000736787">
    <property type="component" value="Unassembled WGS sequence"/>
</dbReference>
<dbReference type="Proteomes" id="UP000760860">
    <property type="component" value="Unassembled WGS sequence"/>
</dbReference>
<accession>A0A329RVI9</accession>
<evidence type="ECO:0000313" key="6">
    <source>
        <dbReference type="EMBL" id="RAW28310.1"/>
    </source>
</evidence>
<evidence type="ECO:0000313" key="2">
    <source>
        <dbReference type="EMBL" id="KAG2919427.1"/>
    </source>
</evidence>
<dbReference type="Proteomes" id="UP000251314">
    <property type="component" value="Unassembled WGS sequence"/>
</dbReference>
<dbReference type="Proteomes" id="UP000697107">
    <property type="component" value="Unassembled WGS sequence"/>
</dbReference>
<sequence>MTYASDVSGSLLTIVLSSLSQTSSSGAYSMSISVKVFQAAGSGEQKTKTTEVVNPVAWGSV</sequence>
<organism evidence="6 7">
    <name type="scientific">Phytophthora cactorum</name>
    <dbReference type="NCBI Taxonomy" id="29920"/>
    <lineage>
        <taxon>Eukaryota</taxon>
        <taxon>Sar</taxon>
        <taxon>Stramenopiles</taxon>
        <taxon>Oomycota</taxon>
        <taxon>Peronosporomycetes</taxon>
        <taxon>Peronosporales</taxon>
        <taxon>Peronosporaceae</taxon>
        <taxon>Phytophthora</taxon>
    </lineage>
</organism>
<reference evidence="1" key="2">
    <citation type="submission" date="2018-10" db="EMBL/GenBank/DDBJ databases">
        <title>Effector identification in a new, highly contiguous assembly of the strawberry crown rot pathogen Phytophthora cactorum.</title>
        <authorList>
            <person name="Armitage A.D."/>
            <person name="Nellist C.F."/>
            <person name="Bates H."/>
            <person name="Vickerstaff R.J."/>
            <person name="Harrison R.J."/>
        </authorList>
    </citation>
    <scope>NUCLEOTIDE SEQUENCE</scope>
    <source>
        <strain evidence="1">15-7</strain>
        <strain evidence="2">4032</strain>
        <strain evidence="3">4040</strain>
        <strain evidence="4">P415</strain>
        <strain evidence="5">P421</strain>
    </source>
</reference>